<organism evidence="2 3">
    <name type="scientific">Neolentinus lepideus HHB14362 ss-1</name>
    <dbReference type="NCBI Taxonomy" id="1314782"/>
    <lineage>
        <taxon>Eukaryota</taxon>
        <taxon>Fungi</taxon>
        <taxon>Dikarya</taxon>
        <taxon>Basidiomycota</taxon>
        <taxon>Agaricomycotina</taxon>
        <taxon>Agaricomycetes</taxon>
        <taxon>Gloeophyllales</taxon>
        <taxon>Gloeophyllaceae</taxon>
        <taxon>Neolentinus</taxon>
    </lineage>
</organism>
<keyword evidence="2" id="KW-0418">Kinase</keyword>
<dbReference type="PROSITE" id="PS50011">
    <property type="entry name" value="PROTEIN_KINASE_DOM"/>
    <property type="match status" value="1"/>
</dbReference>
<dbReference type="PANTHER" id="PTHR44329">
    <property type="entry name" value="SERINE/THREONINE-PROTEIN KINASE TNNI3K-RELATED"/>
    <property type="match status" value="1"/>
</dbReference>
<dbReference type="PIRSF" id="PIRSF000654">
    <property type="entry name" value="Integrin-linked_kinase"/>
    <property type="match status" value="1"/>
</dbReference>
<dbReference type="SUPFAM" id="SSF56112">
    <property type="entry name" value="Protein kinase-like (PK-like)"/>
    <property type="match status" value="1"/>
</dbReference>
<name>A0A165SQ73_9AGAM</name>
<dbReference type="GO" id="GO:0005524">
    <property type="term" value="F:ATP binding"/>
    <property type="evidence" value="ECO:0007669"/>
    <property type="project" value="InterPro"/>
</dbReference>
<dbReference type="InterPro" id="IPR011009">
    <property type="entry name" value="Kinase-like_dom_sf"/>
</dbReference>
<dbReference type="InParanoid" id="A0A165SQ73"/>
<sequence>MASCEEDGSAFGYENTPISSKLESDSYLARYKNQTVVVRFWRMRRDDYRSIQSVKMLHRESEEWKQLCHPNLAEFIGVAETACFMPGIITRFYRNRNILHYMATNRDVDVLRLLHGVACALSYLHSRAKPAVHGNVRASNILISDSGEAVLSDYGMSRVADFAVHFARPSANIFEDARWQAPEIFSGSIENDERWGATPATDTYSFGMTCLEVCTGEVPFPSRRFFAQDLIEVSRGARPERPEVEKYPLVNEDMWDIMESCWQQRAERRPSMTVVEQWIGLIGIVRDIGTS</sequence>
<evidence type="ECO:0000259" key="1">
    <source>
        <dbReference type="PROSITE" id="PS50011"/>
    </source>
</evidence>
<evidence type="ECO:0000313" key="2">
    <source>
        <dbReference type="EMBL" id="KZT25499.1"/>
    </source>
</evidence>
<gene>
    <name evidence="2" type="ORF">NEOLEDRAFT_1133464</name>
</gene>
<dbReference type="Pfam" id="PF07714">
    <property type="entry name" value="PK_Tyr_Ser-Thr"/>
    <property type="match status" value="1"/>
</dbReference>
<keyword evidence="2" id="KW-0808">Transferase</keyword>
<protein>
    <submittedName>
        <fullName evidence="2">Kinase-like protein</fullName>
    </submittedName>
</protein>
<keyword evidence="3" id="KW-1185">Reference proteome</keyword>
<dbReference type="InterPro" id="IPR000719">
    <property type="entry name" value="Prot_kinase_dom"/>
</dbReference>
<dbReference type="STRING" id="1314782.A0A165SQ73"/>
<dbReference type="PANTHER" id="PTHR44329:SF214">
    <property type="entry name" value="PROTEIN KINASE DOMAIN-CONTAINING PROTEIN"/>
    <property type="match status" value="1"/>
</dbReference>
<dbReference type="Gene3D" id="1.10.510.10">
    <property type="entry name" value="Transferase(Phosphotransferase) domain 1"/>
    <property type="match status" value="1"/>
</dbReference>
<dbReference type="InterPro" id="IPR001245">
    <property type="entry name" value="Ser-Thr/Tyr_kinase_cat_dom"/>
</dbReference>
<reference evidence="2 3" key="1">
    <citation type="journal article" date="2016" name="Mol. Biol. Evol.">
        <title>Comparative Genomics of Early-Diverging Mushroom-Forming Fungi Provides Insights into the Origins of Lignocellulose Decay Capabilities.</title>
        <authorList>
            <person name="Nagy L.G."/>
            <person name="Riley R."/>
            <person name="Tritt A."/>
            <person name="Adam C."/>
            <person name="Daum C."/>
            <person name="Floudas D."/>
            <person name="Sun H."/>
            <person name="Yadav J.S."/>
            <person name="Pangilinan J."/>
            <person name="Larsson K.H."/>
            <person name="Matsuura K."/>
            <person name="Barry K."/>
            <person name="Labutti K."/>
            <person name="Kuo R."/>
            <person name="Ohm R.A."/>
            <person name="Bhattacharya S.S."/>
            <person name="Shirouzu T."/>
            <person name="Yoshinaga Y."/>
            <person name="Martin F.M."/>
            <person name="Grigoriev I.V."/>
            <person name="Hibbett D.S."/>
        </authorList>
    </citation>
    <scope>NUCLEOTIDE SEQUENCE [LARGE SCALE GENOMIC DNA]</scope>
    <source>
        <strain evidence="2 3">HHB14362 ss-1</strain>
    </source>
</reference>
<dbReference type="OrthoDB" id="538607at2759"/>
<feature type="domain" description="Protein kinase" evidence="1">
    <location>
        <begin position="1"/>
        <end position="279"/>
    </location>
</feature>
<dbReference type="InterPro" id="IPR051681">
    <property type="entry name" value="Ser/Thr_Kinases-Pseudokinases"/>
</dbReference>
<dbReference type="GO" id="GO:0004674">
    <property type="term" value="F:protein serine/threonine kinase activity"/>
    <property type="evidence" value="ECO:0007669"/>
    <property type="project" value="TreeGrafter"/>
</dbReference>
<evidence type="ECO:0000313" key="3">
    <source>
        <dbReference type="Proteomes" id="UP000076761"/>
    </source>
</evidence>
<accession>A0A165SQ73</accession>
<dbReference type="Proteomes" id="UP000076761">
    <property type="component" value="Unassembled WGS sequence"/>
</dbReference>
<dbReference type="AlphaFoldDB" id="A0A165SQ73"/>
<dbReference type="EMBL" id="KV425571">
    <property type="protein sequence ID" value="KZT25499.1"/>
    <property type="molecule type" value="Genomic_DNA"/>
</dbReference>
<proteinExistence type="predicted"/>